<evidence type="ECO:0000259" key="2">
    <source>
        <dbReference type="Pfam" id="PF09335"/>
    </source>
</evidence>
<name>A0A0R2FAQ7_9LACO</name>
<dbReference type="RefSeq" id="WP_056988929.1">
    <property type="nucleotide sequence ID" value="NZ_AYZJ01000010.1"/>
</dbReference>
<keyword evidence="1" id="KW-0812">Transmembrane</keyword>
<dbReference type="Proteomes" id="UP000050865">
    <property type="component" value="Unassembled WGS sequence"/>
</dbReference>
<reference evidence="3 4" key="1">
    <citation type="journal article" date="2015" name="Genome Announc.">
        <title>Expanding the biotechnology potential of lactobacilli through comparative genomics of 213 strains and associated genera.</title>
        <authorList>
            <person name="Sun Z."/>
            <person name="Harris H.M."/>
            <person name="McCann A."/>
            <person name="Guo C."/>
            <person name="Argimon S."/>
            <person name="Zhang W."/>
            <person name="Yang X."/>
            <person name="Jeffery I.B."/>
            <person name="Cooney J.C."/>
            <person name="Kagawa T.F."/>
            <person name="Liu W."/>
            <person name="Song Y."/>
            <person name="Salvetti E."/>
            <person name="Wrobel A."/>
            <person name="Rasinkangas P."/>
            <person name="Parkhill J."/>
            <person name="Rea M.C."/>
            <person name="O'Sullivan O."/>
            <person name="Ritari J."/>
            <person name="Douillard F.P."/>
            <person name="Paul Ross R."/>
            <person name="Yang R."/>
            <person name="Briner A.E."/>
            <person name="Felis G.E."/>
            <person name="de Vos W.M."/>
            <person name="Barrangou R."/>
            <person name="Klaenhammer T.R."/>
            <person name="Caufield P.W."/>
            <person name="Cui Y."/>
            <person name="Zhang H."/>
            <person name="O'Toole P.W."/>
        </authorList>
    </citation>
    <scope>NUCLEOTIDE SEQUENCE [LARGE SCALE GENOMIC DNA]</scope>
    <source>
        <strain evidence="3 4">DSM 22697</strain>
    </source>
</reference>
<dbReference type="STRING" id="1423730.FC75_GL000362"/>
<evidence type="ECO:0000313" key="4">
    <source>
        <dbReference type="Proteomes" id="UP000050865"/>
    </source>
</evidence>
<dbReference type="PATRIC" id="fig|1423730.4.peg.381"/>
<proteinExistence type="predicted"/>
<feature type="transmembrane region" description="Helical" evidence="1">
    <location>
        <begin position="196"/>
        <end position="214"/>
    </location>
</feature>
<feature type="transmembrane region" description="Helical" evidence="1">
    <location>
        <begin position="57"/>
        <end position="82"/>
    </location>
</feature>
<keyword evidence="1" id="KW-0472">Membrane</keyword>
<evidence type="ECO:0000313" key="3">
    <source>
        <dbReference type="EMBL" id="KRN25449.1"/>
    </source>
</evidence>
<accession>A0A0R2FAQ7</accession>
<keyword evidence="4" id="KW-1185">Reference proteome</keyword>
<dbReference type="AlphaFoldDB" id="A0A0R2FAQ7"/>
<feature type="transmembrane region" description="Helical" evidence="1">
    <location>
        <begin position="89"/>
        <end position="114"/>
    </location>
</feature>
<feature type="domain" description="VTT" evidence="2">
    <location>
        <begin position="74"/>
        <end position="187"/>
    </location>
</feature>
<protein>
    <recommendedName>
        <fullName evidence="2">VTT domain-containing protein</fullName>
    </recommendedName>
</protein>
<dbReference type="Pfam" id="PF09335">
    <property type="entry name" value="VTT_dom"/>
    <property type="match status" value="1"/>
</dbReference>
<comment type="caution">
    <text evidence="3">The sequence shown here is derived from an EMBL/GenBank/DDBJ whole genome shotgun (WGS) entry which is preliminary data.</text>
</comment>
<feature type="transmembrane region" description="Helical" evidence="1">
    <location>
        <begin position="168"/>
        <end position="190"/>
    </location>
</feature>
<keyword evidence="1" id="KW-1133">Transmembrane helix</keyword>
<organism evidence="3 4">
    <name type="scientific">Lacticaseibacillus camelliae DSM 22697 = JCM 13995</name>
    <dbReference type="NCBI Taxonomy" id="1423730"/>
    <lineage>
        <taxon>Bacteria</taxon>
        <taxon>Bacillati</taxon>
        <taxon>Bacillota</taxon>
        <taxon>Bacilli</taxon>
        <taxon>Lactobacillales</taxon>
        <taxon>Lactobacillaceae</taxon>
        <taxon>Lacticaseibacillus</taxon>
    </lineage>
</organism>
<evidence type="ECO:0000256" key="1">
    <source>
        <dbReference type="SAM" id="Phobius"/>
    </source>
</evidence>
<sequence>MKRQLKIALSLLGALVAAGIGYGLWLQYRGSVSLLLDTTTRAENAIASLRDYGPLEVILFFGLLVLMCCIPGAPSSVVAIFTGVCLGDWAGFLVSAAGLTAGNLIQSGVLKLLADRRDKAPTNRLYKALVSMKHPRIGLLIGYAVPMIPTMLVNVASVRLRVSARSHVLVCLLGSTLVAAIYAFGGDALIRGNRRLLITVIIAFVALSALILFIRKDRQRHRDAEPEK</sequence>
<feature type="transmembrane region" description="Helical" evidence="1">
    <location>
        <begin position="134"/>
        <end position="156"/>
    </location>
</feature>
<dbReference type="EMBL" id="AYZJ01000010">
    <property type="protein sequence ID" value="KRN25449.1"/>
    <property type="molecule type" value="Genomic_DNA"/>
</dbReference>
<dbReference type="InterPro" id="IPR032816">
    <property type="entry name" value="VTT_dom"/>
</dbReference>
<gene>
    <name evidence="3" type="ORF">FC75_GL000362</name>
</gene>